<feature type="transmembrane region" description="Helical" evidence="2">
    <location>
        <begin position="7"/>
        <end position="26"/>
    </location>
</feature>
<proteinExistence type="predicted"/>
<keyword evidence="2" id="KW-0472">Membrane</keyword>
<dbReference type="KEGG" id="vg:18263598"/>
<name>W6JPM3_9POXV</name>
<reference evidence="3 4" key="1">
    <citation type="journal article" date="2014" name="Virology">
        <title>The complete genome sequence of the Alphaentomopoxvirus Anomala cuprea entomopoxvirus, including its terminal hairpin loop sequences, suggests a potentially unique mode of apoptosis inhibition and mode of DNA replication.</title>
        <authorList>
            <person name="Mitsuhashi W."/>
            <person name="Miyamoto K."/>
            <person name="Wada S."/>
        </authorList>
    </citation>
    <scope>NUCLEOTIDE SEQUENCE [LARGE SCALE GENOMIC DNA]</scope>
    <source>
        <strain evidence="3">CV6M</strain>
    </source>
</reference>
<dbReference type="RefSeq" id="YP_009001642.1">
    <property type="nucleotide sequence ID" value="NC_023426.1"/>
</dbReference>
<accession>W6JPM3</accession>
<dbReference type="EMBL" id="AP013055">
    <property type="protein sequence ID" value="BAO49529.1"/>
    <property type="molecule type" value="Genomic_DNA"/>
</dbReference>
<keyword evidence="4" id="KW-1185">Reference proteome</keyword>
<keyword evidence="2" id="KW-0812">Transmembrane</keyword>
<evidence type="ECO:0000313" key="4">
    <source>
        <dbReference type="Proteomes" id="UP000174145"/>
    </source>
</evidence>
<keyword evidence="1" id="KW-0175">Coiled coil</keyword>
<keyword evidence="2" id="KW-1133">Transmembrane helix</keyword>
<sequence>MKYVINIIFIIGIIVLIIFIYNLYIYDINLLDKLTDDYFENMNTIPEPIFDFNPGNLNNLIDEYNNLDNIMNNLFNQLSVFKNNRNNLLILIEENNETIMNLRSAINELKEQISATNNFIRHIFI</sequence>
<protein>
    <submittedName>
        <fullName evidence="3">Uncharacterized protein</fullName>
    </submittedName>
</protein>
<dbReference type="GeneID" id="18263598"/>
<evidence type="ECO:0000313" key="3">
    <source>
        <dbReference type="EMBL" id="BAO49529.1"/>
    </source>
</evidence>
<organism evidence="3 4">
    <name type="scientific">Alphaentomopoxvirus acuprea</name>
    <dbReference type="NCBI Taxonomy" id="62099"/>
    <lineage>
        <taxon>Viruses</taxon>
        <taxon>Varidnaviria</taxon>
        <taxon>Bamfordvirae</taxon>
        <taxon>Nucleocytoviricota</taxon>
        <taxon>Pokkesviricetes</taxon>
        <taxon>Chitovirales</taxon>
        <taxon>Poxviridae</taxon>
        <taxon>Entomopoxvirinae</taxon>
        <taxon>Alphaentomopoxvirus</taxon>
    </lineage>
</organism>
<dbReference type="Proteomes" id="UP000174145">
    <property type="component" value="Segment"/>
</dbReference>
<feature type="coiled-coil region" evidence="1">
    <location>
        <begin position="57"/>
        <end position="112"/>
    </location>
</feature>
<evidence type="ECO:0000256" key="1">
    <source>
        <dbReference type="SAM" id="Coils"/>
    </source>
</evidence>
<evidence type="ECO:0000256" key="2">
    <source>
        <dbReference type="SAM" id="Phobius"/>
    </source>
</evidence>